<evidence type="ECO:0000313" key="3">
    <source>
        <dbReference type="EMBL" id="SDA00846.1"/>
    </source>
</evidence>
<gene>
    <name evidence="3" type="ORF">BZ3500_MVSOF-1268-A1-R1_CHR9G10877</name>
</gene>
<sequence>MTLTPAQMNKLSYICKPASGVRTRAGLTTSEYDRLLKTLGSRVPLPRRPSADEAHVNRFISNEDQPEPVVSRHAIRLLALVFTFGVVYENLLLGLLRRQKLSSILRSLRLSSSLRLASFVAGFSACYRLVLSRLRSTLPDYASDSKTDRSRQQLSSLKRIKNKLLLSDGLPPFLAALIASPIMLLEPRGQRRVTISVYSLTRALHGMIVGAGNRRWLPQAMIEGRWWWGGHIVFALANGLLLHSFVYNPSTFPAAYSSFILRFSSAYLPARPAQLPASAPWPTPRDIIAAIAESSRLRWPAFVSPLIHPSAPRSFDNPILNKITPILDRTHPGHSRLVCAFLHPDQTECQSVTTNFVTREALSASKLFGALSLLGLLIRWKKSLRTPDESIYRALLSTTTSSLFLSLSLGTSWSMVCALQHYLPNSFLKTKRFFVQGFLAALWVGLVGGRRAMDLGLYASRTAIQCVWDTAVAKKQIRSIAHGDVLVFALSMSTLMTLHDAYPACINSAFVRGALERIGGPSHAEEKARQQLLEEKKRRGSTNTYVPNTSG</sequence>
<name>A0A2X0N6J1_9BASI</name>
<organism evidence="3 4">
    <name type="scientific">Microbotryum saponariae</name>
    <dbReference type="NCBI Taxonomy" id="289078"/>
    <lineage>
        <taxon>Eukaryota</taxon>
        <taxon>Fungi</taxon>
        <taxon>Dikarya</taxon>
        <taxon>Basidiomycota</taxon>
        <taxon>Pucciniomycotina</taxon>
        <taxon>Microbotryomycetes</taxon>
        <taxon>Microbotryales</taxon>
        <taxon>Microbotryaceae</taxon>
        <taxon>Microbotryum</taxon>
    </lineage>
</organism>
<dbReference type="PANTHER" id="PTHR12459:SF19">
    <property type="entry name" value="TRANSMEMBRANE PROTEIN 135 N-TERMINAL DOMAIN-CONTAINING PROTEIN"/>
    <property type="match status" value="1"/>
</dbReference>
<keyword evidence="2" id="KW-0812">Transmembrane</keyword>
<feature type="transmembrane region" description="Helical" evidence="2">
    <location>
        <begin position="226"/>
        <end position="247"/>
    </location>
</feature>
<feature type="compositionally biased region" description="Basic and acidic residues" evidence="1">
    <location>
        <begin position="523"/>
        <end position="537"/>
    </location>
</feature>
<dbReference type="InterPro" id="IPR026749">
    <property type="entry name" value="Tmem135"/>
</dbReference>
<feature type="compositionally biased region" description="Polar residues" evidence="1">
    <location>
        <begin position="541"/>
        <end position="551"/>
    </location>
</feature>
<feature type="region of interest" description="Disordered" evidence="1">
    <location>
        <begin position="521"/>
        <end position="551"/>
    </location>
</feature>
<dbReference type="EMBL" id="FMWP01000107">
    <property type="protein sequence ID" value="SDA00846.1"/>
    <property type="molecule type" value="Genomic_DNA"/>
</dbReference>
<protein>
    <submittedName>
        <fullName evidence="3">BZ3500_MvSof-1268-A1-R1_Chr9g10877 protein</fullName>
    </submittedName>
</protein>
<dbReference type="OrthoDB" id="291792at2759"/>
<feature type="transmembrane region" description="Helical" evidence="2">
    <location>
        <begin position="74"/>
        <end position="93"/>
    </location>
</feature>
<dbReference type="Proteomes" id="UP000249723">
    <property type="component" value="Unassembled WGS sequence"/>
</dbReference>
<keyword evidence="4" id="KW-1185">Reference proteome</keyword>
<keyword evidence="2" id="KW-1133">Transmembrane helix</keyword>
<accession>A0A2X0N6J1</accession>
<evidence type="ECO:0000256" key="2">
    <source>
        <dbReference type="SAM" id="Phobius"/>
    </source>
</evidence>
<dbReference type="PANTHER" id="PTHR12459">
    <property type="entry name" value="TRANSMEMBRANE PROTEIN 135-RELATED"/>
    <property type="match status" value="1"/>
</dbReference>
<evidence type="ECO:0000313" key="4">
    <source>
        <dbReference type="Proteomes" id="UP000249723"/>
    </source>
</evidence>
<evidence type="ECO:0000256" key="1">
    <source>
        <dbReference type="SAM" id="MobiDB-lite"/>
    </source>
</evidence>
<proteinExistence type="predicted"/>
<dbReference type="AlphaFoldDB" id="A0A2X0N6J1"/>
<keyword evidence="2" id="KW-0472">Membrane</keyword>
<reference evidence="4" key="1">
    <citation type="submission" date="2016-10" db="EMBL/GenBank/DDBJ databases">
        <authorList>
            <person name="Jeantristanb JTB J.-T."/>
            <person name="Ricardo R."/>
        </authorList>
    </citation>
    <scope>NUCLEOTIDE SEQUENCE [LARGE SCALE GENOMIC DNA]</scope>
</reference>